<evidence type="ECO:0000256" key="1">
    <source>
        <dbReference type="SAM" id="Phobius"/>
    </source>
</evidence>
<evidence type="ECO:0000313" key="2">
    <source>
        <dbReference type="Ensembl" id="ENSPCEP00000013246.1"/>
    </source>
</evidence>
<keyword evidence="1" id="KW-1133">Transmembrane helix</keyword>
<keyword evidence="3" id="KW-1185">Reference proteome</keyword>
<proteinExistence type="predicted"/>
<keyword evidence="1" id="KW-0472">Membrane</keyword>
<feature type="transmembrane region" description="Helical" evidence="1">
    <location>
        <begin position="36"/>
        <end position="55"/>
    </location>
</feature>
<organism evidence="2 3">
    <name type="scientific">Pelusios castaneus</name>
    <name type="common">West African mud turtle</name>
    <dbReference type="NCBI Taxonomy" id="367368"/>
    <lineage>
        <taxon>Eukaryota</taxon>
        <taxon>Metazoa</taxon>
        <taxon>Chordata</taxon>
        <taxon>Craniata</taxon>
        <taxon>Vertebrata</taxon>
        <taxon>Euteleostomi</taxon>
        <taxon>Archelosauria</taxon>
        <taxon>Testudinata</taxon>
        <taxon>Testudines</taxon>
        <taxon>Pleurodira</taxon>
        <taxon>Pelomedusidae</taxon>
        <taxon>Pelusios</taxon>
    </lineage>
</organism>
<keyword evidence="1" id="KW-0812">Transmembrane</keyword>
<dbReference type="AlphaFoldDB" id="A0A8C8S2Y9"/>
<dbReference type="Ensembl" id="ENSPCET00000013731.1">
    <property type="protein sequence ID" value="ENSPCEP00000013246.1"/>
    <property type="gene ID" value="ENSPCEG00000010523.1"/>
</dbReference>
<feature type="transmembrane region" description="Helical" evidence="1">
    <location>
        <begin position="64"/>
        <end position="81"/>
    </location>
</feature>
<feature type="transmembrane region" description="Helical" evidence="1">
    <location>
        <begin position="12"/>
        <end position="30"/>
    </location>
</feature>
<reference evidence="2" key="2">
    <citation type="submission" date="2025-09" db="UniProtKB">
        <authorList>
            <consortium name="Ensembl"/>
        </authorList>
    </citation>
    <scope>IDENTIFICATION</scope>
</reference>
<accession>A0A8C8S2Y9</accession>
<evidence type="ECO:0000313" key="3">
    <source>
        <dbReference type="Proteomes" id="UP000694393"/>
    </source>
</evidence>
<protein>
    <submittedName>
        <fullName evidence="2">Uncharacterized protein</fullName>
    </submittedName>
</protein>
<dbReference type="Proteomes" id="UP000694393">
    <property type="component" value="Unplaced"/>
</dbReference>
<sequence>RAQRPLHFRHRPNGHSTGVALVTCICFAASKSHEAFIVLASMEVVITLLFFLLYWLKLDKKMKFLFWPLAVTLQIIGYLYYSHIHGYNADIPVAFLADQMRIHIFVLVQGSSCMSDPLVSFKMPLCNL</sequence>
<reference evidence="2" key="1">
    <citation type="submission" date="2025-08" db="UniProtKB">
        <authorList>
            <consortium name="Ensembl"/>
        </authorList>
    </citation>
    <scope>IDENTIFICATION</scope>
</reference>
<name>A0A8C8S2Y9_9SAUR</name>